<sequence length="181" mass="19603">MDTLLMVLGLVLVLAVGLGALVVAALVRAARAASAKAERVALRARSLAGPGSTTGRIASVRLGLRNSLESTRRVLEAAHQEDGQLADAMALLKRLDRYGAEVDADLRQLEREPDAARAADRLGAFEERAERVRAAADQLRWATQDRAHRLADDELTRLGAECAQEAEALRHWQRGALPREA</sequence>
<evidence type="ECO:0000313" key="2">
    <source>
        <dbReference type="Proteomes" id="UP001596174"/>
    </source>
</evidence>
<name>A0ABW1FUL1_9ACTN</name>
<organism evidence="1 2">
    <name type="scientific">Streptacidiphilus monticola</name>
    <dbReference type="NCBI Taxonomy" id="2161674"/>
    <lineage>
        <taxon>Bacteria</taxon>
        <taxon>Bacillati</taxon>
        <taxon>Actinomycetota</taxon>
        <taxon>Actinomycetes</taxon>
        <taxon>Kitasatosporales</taxon>
        <taxon>Streptomycetaceae</taxon>
        <taxon>Streptacidiphilus</taxon>
    </lineage>
</organism>
<comment type="caution">
    <text evidence="1">The sequence shown here is derived from an EMBL/GenBank/DDBJ whole genome shotgun (WGS) entry which is preliminary data.</text>
</comment>
<dbReference type="EMBL" id="JBHSQJ010000006">
    <property type="protein sequence ID" value="MFC5905908.1"/>
    <property type="molecule type" value="Genomic_DNA"/>
</dbReference>
<proteinExistence type="predicted"/>
<protein>
    <recommendedName>
        <fullName evidence="3">Secreted protein</fullName>
    </recommendedName>
</protein>
<dbReference type="Proteomes" id="UP001596174">
    <property type="component" value="Unassembled WGS sequence"/>
</dbReference>
<keyword evidence="2" id="KW-1185">Reference proteome</keyword>
<gene>
    <name evidence="1" type="ORF">ACFP3V_01565</name>
</gene>
<dbReference type="RefSeq" id="WP_380578801.1">
    <property type="nucleotide sequence ID" value="NZ_JBHSQJ010000006.1"/>
</dbReference>
<evidence type="ECO:0000313" key="1">
    <source>
        <dbReference type="EMBL" id="MFC5905908.1"/>
    </source>
</evidence>
<reference evidence="2" key="1">
    <citation type="journal article" date="2019" name="Int. J. Syst. Evol. Microbiol.">
        <title>The Global Catalogue of Microorganisms (GCM) 10K type strain sequencing project: providing services to taxonomists for standard genome sequencing and annotation.</title>
        <authorList>
            <consortium name="The Broad Institute Genomics Platform"/>
            <consortium name="The Broad Institute Genome Sequencing Center for Infectious Disease"/>
            <person name="Wu L."/>
            <person name="Ma J."/>
        </authorList>
    </citation>
    <scope>NUCLEOTIDE SEQUENCE [LARGE SCALE GENOMIC DNA]</scope>
    <source>
        <strain evidence="2">JCM 4816</strain>
    </source>
</reference>
<accession>A0ABW1FUL1</accession>
<evidence type="ECO:0008006" key="3">
    <source>
        <dbReference type="Google" id="ProtNLM"/>
    </source>
</evidence>